<proteinExistence type="predicted"/>
<sequence length="446" mass="51118">MAITDNAEFFEKNFPTDWTIPADLTGRVFIAGLRENKECYYLVDFAQRTIKSCVVGIDNYIATFSKYIEQNLSNSNFPYACKSSTAVAFSFVQPHEGLELADGRVVVGMHNCSYAREIDFSQQQVGHMSEQDAFIPRMMSAQNSLDRVNGEYLYTVTDMQQRLRVYGGEKLELETELYSVDTAWNKPRKLASLKTLEAIHEVKQTPDPDYVILTEFCLTAQGSAPVLEEDPFATYSLWREYELAGLQTNRIYLIEKNSGSVRANEVDGKTPGHIEFSRADPERFYLSCHNLSKAHGKLILHGEAKLLGGRIRKGELQFSKHYHPKGLYRLTSHKLFSYKGENYIVLSAYPNRFHILLESSLHLHREEQLFNHEPIEAEGLHFCTLLGHMPIWIETSDNGRYILLFSNELIYIYDMLSHSLNHVQGYSHHGLFIGTAHLTNFNDSHY</sequence>
<dbReference type="KEGG" id="poi:BOP93_17505"/>
<dbReference type="AlphaFoldDB" id="A0A2L0RZ12"/>
<dbReference type="RefSeq" id="WP_104503904.1">
    <property type="nucleotide sequence ID" value="NZ_CP018049.1"/>
</dbReference>
<accession>A0A2L0RZ12</accession>
<name>A0A2L0RZ12_9PSED</name>
<protein>
    <submittedName>
        <fullName evidence="1">Uncharacterized protein</fullName>
    </submittedName>
</protein>
<evidence type="ECO:0000313" key="1">
    <source>
        <dbReference type="EMBL" id="AUZ47309.1"/>
    </source>
</evidence>
<reference evidence="1 2" key="1">
    <citation type="journal article" date="2018" name="Front. Microbiol.">
        <title>Pseudomonas orientalis F9: A Potent Antagonist against Phytopathogens with Phytotoxic Effect in the Apple Flower.</title>
        <authorList>
            <person name="Zengerer V."/>
            <person name="Schmid M."/>
            <person name="Bieri M."/>
            <person name="Muller D.C."/>
            <person name="Remus-Emsermann M.N.P."/>
            <person name="Ahrens C.H."/>
            <person name="Pelludat C."/>
        </authorList>
    </citation>
    <scope>NUCLEOTIDE SEQUENCE [LARGE SCALE GENOMIC DNA]</scope>
    <source>
        <strain evidence="1 2">F9</strain>
    </source>
</reference>
<evidence type="ECO:0000313" key="2">
    <source>
        <dbReference type="Proteomes" id="UP000239888"/>
    </source>
</evidence>
<dbReference type="EMBL" id="CP018049">
    <property type="protein sequence ID" value="AUZ47309.1"/>
    <property type="molecule type" value="Genomic_DNA"/>
</dbReference>
<dbReference type="Proteomes" id="UP000239888">
    <property type="component" value="Chromosome"/>
</dbReference>
<gene>
    <name evidence="1" type="ORF">BOP93_17505</name>
</gene>
<organism evidence="1 2">
    <name type="scientific">Pseudomonas orientalis</name>
    <dbReference type="NCBI Taxonomy" id="76758"/>
    <lineage>
        <taxon>Bacteria</taxon>
        <taxon>Pseudomonadati</taxon>
        <taxon>Pseudomonadota</taxon>
        <taxon>Gammaproteobacteria</taxon>
        <taxon>Pseudomonadales</taxon>
        <taxon>Pseudomonadaceae</taxon>
        <taxon>Pseudomonas</taxon>
    </lineage>
</organism>